<feature type="non-terminal residue" evidence="1">
    <location>
        <position position="1"/>
    </location>
</feature>
<reference evidence="1" key="1">
    <citation type="submission" date="2021-05" db="EMBL/GenBank/DDBJ databases">
        <authorList>
            <person name="Pan Q."/>
            <person name="Jouanno E."/>
            <person name="Zahm M."/>
            <person name="Klopp C."/>
            <person name="Cabau C."/>
            <person name="Louis A."/>
            <person name="Berthelot C."/>
            <person name="Parey E."/>
            <person name="Roest Crollius H."/>
            <person name="Montfort J."/>
            <person name="Robinson-Rechavi M."/>
            <person name="Bouchez O."/>
            <person name="Lampietro C."/>
            <person name="Lopez Roques C."/>
            <person name="Donnadieu C."/>
            <person name="Postlethwait J."/>
            <person name="Bobe J."/>
            <person name="Dillon D."/>
            <person name="Chandos A."/>
            <person name="von Hippel F."/>
            <person name="Guiguen Y."/>
        </authorList>
    </citation>
    <scope>NUCLEOTIDE SEQUENCE</scope>
    <source>
        <strain evidence="1">YG-Jan2019</strain>
    </source>
</reference>
<sequence>ETRKRGWGLEERGRGLEERGRGLDERGWGLEGRGRGLEGRGRGLEGRGRGLEERGRGLEGRGVGSRRKRSGSGRKRSGSGRKRSVSGRKRSGSGRKRSVSGRKRSGLEERGVGRTADHYNQKAGTETMFVYIVLSTFPLLHANKHCLIGGCGGTQGGPQPQASYDSLDGALQQLSCQTVMEVPLFLPLSFSLFPLLPIASALGLRVCVTEM</sequence>
<dbReference type="Proteomes" id="UP001157502">
    <property type="component" value="Chromosome 3"/>
</dbReference>
<protein>
    <submittedName>
        <fullName evidence="1">Uncharacterized protein</fullName>
    </submittedName>
</protein>
<gene>
    <name evidence="1" type="ORF">DPEC_G00032450</name>
</gene>
<accession>A0ACC2HCG8</accession>
<evidence type="ECO:0000313" key="2">
    <source>
        <dbReference type="Proteomes" id="UP001157502"/>
    </source>
</evidence>
<organism evidence="1 2">
    <name type="scientific">Dallia pectoralis</name>
    <name type="common">Alaska blackfish</name>
    <dbReference type="NCBI Taxonomy" id="75939"/>
    <lineage>
        <taxon>Eukaryota</taxon>
        <taxon>Metazoa</taxon>
        <taxon>Chordata</taxon>
        <taxon>Craniata</taxon>
        <taxon>Vertebrata</taxon>
        <taxon>Euteleostomi</taxon>
        <taxon>Actinopterygii</taxon>
        <taxon>Neopterygii</taxon>
        <taxon>Teleostei</taxon>
        <taxon>Protacanthopterygii</taxon>
        <taxon>Esociformes</taxon>
        <taxon>Umbridae</taxon>
        <taxon>Dallia</taxon>
    </lineage>
</organism>
<comment type="caution">
    <text evidence="1">The sequence shown here is derived from an EMBL/GenBank/DDBJ whole genome shotgun (WGS) entry which is preliminary data.</text>
</comment>
<dbReference type="EMBL" id="CM055730">
    <property type="protein sequence ID" value="KAJ8013694.1"/>
    <property type="molecule type" value="Genomic_DNA"/>
</dbReference>
<evidence type="ECO:0000313" key="1">
    <source>
        <dbReference type="EMBL" id="KAJ8013694.1"/>
    </source>
</evidence>
<keyword evidence="2" id="KW-1185">Reference proteome</keyword>
<proteinExistence type="predicted"/>
<name>A0ACC2HCG8_DALPE</name>